<gene>
    <name evidence="5" type="ORF">GCM10010515_56340</name>
</gene>
<sequence length="452" mass="46828">MAGMKDPGVVRGDGPPAALSDPARVRAVEATGLLDTGPEDIFDDLAALASRITGSGRAFITLVDAERSFWKSCVGVDLVALADRQAPIGQSFCSFLVAAGGEPFVVEDATTDPRTAGHPAVGPMSIGAWAGHPLLDPHGQVLGGFCVIDDAPRTWSPADLTTLATLARSVSAEIHLRQMLTVSQEAHQQSADLAHTLQAGLLPAALRTIPGMEAAASYQPASNGQRTDIEVGGDFYDLFRTHGANYAAVLGDVCGKGVQAAQVSSMARYTVRADAADTGSPADLLTRLNTAMLAQRAPRFLTSVYTAFHLTPTGAAGAIALAGHPPALVRRAGGHVERLGTPGTLLGVMPRLNLTDVPFELGPGDLLLLYTDGATEARPRPGTTPGAARAVFGEADLAQALAASHGMDATATITHLTNTLEAHHHGWTSDDTALLALRVAPPSAPDPRTRTP</sequence>
<name>A0A918U1G7_9ACTN</name>
<dbReference type="SMART" id="SM00331">
    <property type="entry name" value="PP2C_SIG"/>
    <property type="match status" value="1"/>
</dbReference>
<dbReference type="Gene3D" id="3.60.40.10">
    <property type="entry name" value="PPM-type phosphatase domain"/>
    <property type="match status" value="1"/>
</dbReference>
<dbReference type="AlphaFoldDB" id="A0A918U1G7"/>
<dbReference type="SMART" id="SM00065">
    <property type="entry name" value="GAF"/>
    <property type="match status" value="1"/>
</dbReference>
<dbReference type="InterPro" id="IPR036457">
    <property type="entry name" value="PPM-type-like_dom_sf"/>
</dbReference>
<dbReference type="InterPro" id="IPR001932">
    <property type="entry name" value="PPM-type_phosphatase-like_dom"/>
</dbReference>
<dbReference type="InterPro" id="IPR029016">
    <property type="entry name" value="GAF-like_dom_sf"/>
</dbReference>
<evidence type="ECO:0000259" key="3">
    <source>
        <dbReference type="SMART" id="SM00065"/>
    </source>
</evidence>
<dbReference type="SUPFAM" id="SSF81606">
    <property type="entry name" value="PP2C-like"/>
    <property type="match status" value="1"/>
</dbReference>
<dbReference type="Proteomes" id="UP000645555">
    <property type="component" value="Unassembled WGS sequence"/>
</dbReference>
<dbReference type="InterPro" id="IPR052016">
    <property type="entry name" value="Bact_Sigma-Reg"/>
</dbReference>
<feature type="domain" description="GAF" evidence="3">
    <location>
        <begin position="37"/>
        <end position="184"/>
    </location>
</feature>
<evidence type="ECO:0000259" key="4">
    <source>
        <dbReference type="SMART" id="SM00331"/>
    </source>
</evidence>
<feature type="region of interest" description="Disordered" evidence="2">
    <location>
        <begin position="1"/>
        <end position="20"/>
    </location>
</feature>
<evidence type="ECO:0000256" key="1">
    <source>
        <dbReference type="ARBA" id="ARBA00022801"/>
    </source>
</evidence>
<dbReference type="InterPro" id="IPR003018">
    <property type="entry name" value="GAF"/>
</dbReference>
<dbReference type="PANTHER" id="PTHR43156">
    <property type="entry name" value="STAGE II SPORULATION PROTEIN E-RELATED"/>
    <property type="match status" value="1"/>
</dbReference>
<keyword evidence="1" id="KW-0378">Hydrolase</keyword>
<dbReference type="Pfam" id="PF01590">
    <property type="entry name" value="GAF"/>
    <property type="match status" value="1"/>
</dbReference>
<feature type="domain" description="PPM-type phosphatase" evidence="4">
    <location>
        <begin position="217"/>
        <end position="439"/>
    </location>
</feature>
<evidence type="ECO:0000313" key="6">
    <source>
        <dbReference type="Proteomes" id="UP000645555"/>
    </source>
</evidence>
<evidence type="ECO:0000313" key="5">
    <source>
        <dbReference type="EMBL" id="GGX81445.1"/>
    </source>
</evidence>
<protein>
    <submittedName>
        <fullName evidence="5">Uncharacterized protein</fullName>
    </submittedName>
</protein>
<proteinExistence type="predicted"/>
<dbReference type="Gene3D" id="3.30.450.40">
    <property type="match status" value="1"/>
</dbReference>
<dbReference type="SUPFAM" id="SSF55781">
    <property type="entry name" value="GAF domain-like"/>
    <property type="match status" value="1"/>
</dbReference>
<accession>A0A918U1G7</accession>
<dbReference type="EMBL" id="BMWD01000023">
    <property type="protein sequence ID" value="GGX81445.1"/>
    <property type="molecule type" value="Genomic_DNA"/>
</dbReference>
<keyword evidence="6" id="KW-1185">Reference proteome</keyword>
<organism evidence="5 6">
    <name type="scientific">Streptomyces fructofermentans</name>
    <dbReference type="NCBI Taxonomy" id="152141"/>
    <lineage>
        <taxon>Bacteria</taxon>
        <taxon>Bacillati</taxon>
        <taxon>Actinomycetota</taxon>
        <taxon>Actinomycetes</taxon>
        <taxon>Kitasatosporales</taxon>
        <taxon>Streptomycetaceae</taxon>
        <taxon>Streptomyces</taxon>
    </lineage>
</organism>
<evidence type="ECO:0000256" key="2">
    <source>
        <dbReference type="SAM" id="MobiDB-lite"/>
    </source>
</evidence>
<reference evidence="5" key="1">
    <citation type="journal article" date="2014" name="Int. J. Syst. Evol. Microbiol.">
        <title>Complete genome sequence of Corynebacterium casei LMG S-19264T (=DSM 44701T), isolated from a smear-ripened cheese.</title>
        <authorList>
            <consortium name="US DOE Joint Genome Institute (JGI-PGF)"/>
            <person name="Walter F."/>
            <person name="Albersmeier A."/>
            <person name="Kalinowski J."/>
            <person name="Ruckert C."/>
        </authorList>
    </citation>
    <scope>NUCLEOTIDE SEQUENCE</scope>
    <source>
        <strain evidence="5">JCM 4956</strain>
    </source>
</reference>
<reference evidence="5" key="2">
    <citation type="submission" date="2020-09" db="EMBL/GenBank/DDBJ databases">
        <authorList>
            <person name="Sun Q."/>
            <person name="Ohkuma M."/>
        </authorList>
    </citation>
    <scope>NUCLEOTIDE SEQUENCE</scope>
    <source>
        <strain evidence="5">JCM 4956</strain>
    </source>
</reference>
<comment type="caution">
    <text evidence="5">The sequence shown here is derived from an EMBL/GenBank/DDBJ whole genome shotgun (WGS) entry which is preliminary data.</text>
</comment>
<dbReference type="GO" id="GO:0016791">
    <property type="term" value="F:phosphatase activity"/>
    <property type="evidence" value="ECO:0007669"/>
    <property type="project" value="TreeGrafter"/>
</dbReference>
<dbReference type="Pfam" id="PF07228">
    <property type="entry name" value="SpoIIE"/>
    <property type="match status" value="1"/>
</dbReference>
<dbReference type="PANTHER" id="PTHR43156:SF2">
    <property type="entry name" value="STAGE II SPORULATION PROTEIN E"/>
    <property type="match status" value="1"/>
</dbReference>